<feature type="compositionally biased region" description="Low complexity" evidence="1">
    <location>
        <begin position="16"/>
        <end position="25"/>
    </location>
</feature>
<dbReference type="PANTHER" id="PTHR46536:SF3">
    <property type="entry name" value="ARF7 EFFECTOR PROTEIN C-TERMINAL DOMAIN-CONTAINING PROTEIN"/>
    <property type="match status" value="1"/>
</dbReference>
<dbReference type="Proteomes" id="UP000678393">
    <property type="component" value="Unassembled WGS sequence"/>
</dbReference>
<organism evidence="3 4">
    <name type="scientific">Candidula unifasciata</name>
    <dbReference type="NCBI Taxonomy" id="100452"/>
    <lineage>
        <taxon>Eukaryota</taxon>
        <taxon>Metazoa</taxon>
        <taxon>Spiralia</taxon>
        <taxon>Lophotrochozoa</taxon>
        <taxon>Mollusca</taxon>
        <taxon>Gastropoda</taxon>
        <taxon>Heterobranchia</taxon>
        <taxon>Euthyneura</taxon>
        <taxon>Panpulmonata</taxon>
        <taxon>Eupulmonata</taxon>
        <taxon>Stylommatophora</taxon>
        <taxon>Helicina</taxon>
        <taxon>Helicoidea</taxon>
        <taxon>Geomitridae</taxon>
        <taxon>Candidula</taxon>
    </lineage>
</organism>
<feature type="domain" description="ARF7 effector protein C-terminal" evidence="2">
    <location>
        <begin position="77"/>
        <end position="174"/>
    </location>
</feature>
<gene>
    <name evidence="3" type="ORF">CUNI_LOCUS937</name>
</gene>
<evidence type="ECO:0000313" key="3">
    <source>
        <dbReference type="EMBL" id="CAG5115379.1"/>
    </source>
</evidence>
<dbReference type="Pfam" id="PF14949">
    <property type="entry name" value="ARF7EP_C"/>
    <property type="match status" value="1"/>
</dbReference>
<comment type="caution">
    <text evidence="3">The sequence shown here is derived from an EMBL/GenBank/DDBJ whole genome shotgun (WGS) entry which is preliminary data.</text>
</comment>
<evidence type="ECO:0000313" key="4">
    <source>
        <dbReference type="Proteomes" id="UP000678393"/>
    </source>
</evidence>
<evidence type="ECO:0000256" key="1">
    <source>
        <dbReference type="SAM" id="MobiDB-lite"/>
    </source>
</evidence>
<dbReference type="AlphaFoldDB" id="A0A8S3YDM6"/>
<reference evidence="3" key="1">
    <citation type="submission" date="2021-04" db="EMBL/GenBank/DDBJ databases">
        <authorList>
            <consortium name="Molecular Ecology Group"/>
        </authorList>
    </citation>
    <scope>NUCLEOTIDE SEQUENCE</scope>
</reference>
<evidence type="ECO:0000259" key="2">
    <source>
        <dbReference type="Pfam" id="PF14949"/>
    </source>
</evidence>
<feature type="region of interest" description="Disordered" evidence="1">
    <location>
        <begin position="1"/>
        <end position="66"/>
    </location>
</feature>
<accession>A0A8S3YDM6</accession>
<keyword evidence="4" id="KW-1185">Reference proteome</keyword>
<protein>
    <recommendedName>
        <fullName evidence="2">ARF7 effector protein C-terminal domain-containing protein</fullName>
    </recommendedName>
</protein>
<proteinExistence type="predicted"/>
<dbReference type="PANTHER" id="PTHR46536">
    <property type="entry name" value="ARL14 EFFECTOR PROTEIN"/>
    <property type="match status" value="1"/>
</dbReference>
<dbReference type="OrthoDB" id="5984406at2759"/>
<dbReference type="EMBL" id="CAJHNH020000113">
    <property type="protein sequence ID" value="CAG5115379.1"/>
    <property type="molecule type" value="Genomic_DNA"/>
</dbReference>
<name>A0A8S3YDM6_9EUPU</name>
<dbReference type="InterPro" id="IPR029264">
    <property type="entry name" value="ARF7EP_C"/>
</dbReference>
<sequence>MFGPSSSARFGLLQRSPPQSSSQVQSEDEDESGYCVISDIADGDDNSNMSGIPRSDSARSLSSLNEQIGPEDTARCELRKLSLDQHGTFMADFDPEKSQREMRKMNRRIYSKEAKKNILYDENGIHLETLADVCDCLDKGCPGCHFPCRRCGSPKCGADCRCNRKYIVDLIEVEGTSTFYQ</sequence>